<gene>
    <name evidence="7" type="primary">proA</name>
    <name evidence="10" type="ORF">FYJ63_04295</name>
</gene>
<dbReference type="InterPro" id="IPR016163">
    <property type="entry name" value="Ald_DH_C"/>
</dbReference>
<dbReference type="HAMAP" id="MF_00412">
    <property type="entry name" value="ProA"/>
    <property type="match status" value="1"/>
</dbReference>
<comment type="subcellular location">
    <subcellularLocation>
        <location evidence="7">Cytoplasm</location>
    </subcellularLocation>
</comment>
<dbReference type="Proteomes" id="UP000442535">
    <property type="component" value="Unassembled WGS sequence"/>
</dbReference>
<comment type="similarity">
    <text evidence="7">Belongs to the gamma-glutamyl phosphate reductase family.</text>
</comment>
<comment type="function">
    <text evidence="7">Catalyzes the NADPH-dependent reduction of L-glutamate 5-phosphate into L-glutamate 5-semialdehyde and phosphate. The product spontaneously undergoes cyclization to form 1-pyrroline-5-carboxylate.</text>
</comment>
<feature type="region of interest" description="Disordered" evidence="8">
    <location>
        <begin position="324"/>
        <end position="347"/>
    </location>
</feature>
<dbReference type="PANTHER" id="PTHR11063">
    <property type="entry name" value="GLUTAMATE SEMIALDEHYDE DEHYDROGENASE"/>
    <property type="match status" value="1"/>
</dbReference>
<evidence type="ECO:0000256" key="1">
    <source>
        <dbReference type="ARBA" id="ARBA00004985"/>
    </source>
</evidence>
<dbReference type="GO" id="GO:0050661">
    <property type="term" value="F:NADP binding"/>
    <property type="evidence" value="ECO:0007669"/>
    <property type="project" value="InterPro"/>
</dbReference>
<evidence type="ECO:0000256" key="5">
    <source>
        <dbReference type="ARBA" id="ARBA00023002"/>
    </source>
</evidence>
<keyword evidence="3 7" id="KW-0641">Proline biosynthesis</keyword>
<organism evidence="10 11">
    <name type="scientific">Mobiluncus porci</name>
    <dbReference type="NCBI Taxonomy" id="2652278"/>
    <lineage>
        <taxon>Bacteria</taxon>
        <taxon>Bacillati</taxon>
        <taxon>Actinomycetota</taxon>
        <taxon>Actinomycetes</taxon>
        <taxon>Actinomycetales</taxon>
        <taxon>Actinomycetaceae</taxon>
        <taxon>Mobiluncus</taxon>
    </lineage>
</organism>
<dbReference type="PANTHER" id="PTHR11063:SF8">
    <property type="entry name" value="DELTA-1-PYRROLINE-5-CARBOXYLATE SYNTHASE"/>
    <property type="match status" value="1"/>
</dbReference>
<sequence>MGKANENLGSAGSSGSVTEVESQVREIASRSKVASRAMLQASGAKLNELLETIASALEANAEAILEANAKDLERAKANDMAPGLQDRLALNPERVKALATATREIRALKSPVGEILWGRTLENGLKIKQLRVPVGVVAMIYEARPNVTVDAAALALKTNNTVILRGGSAARDTNRELVKIIRDALVSQGLPEDAVTSLDDMGHEAVAAVLTQRGLVDLAIPRGGASLIQMVVDTAKVPVIETGVGNCHIYVDRSAKLDDAVNITMNAKTQRVGVCNAAETLLVHQEVAPEFLSTLLPDLAAAGVRLHGDDATAKVATDYNARAATSLPSEKKRESGSTKASANSEAQNLEIIPATEEDWETEYLDYDLAIRVVTDLEEAIDHIIRYSSGHTEAVVAQDAAVIERFTAAIDSAVVSVNASTRFTDGGVFGFGAEIGISTQKLHARGPMGMEALTTQKSIVTGQGHIRD</sequence>
<dbReference type="SUPFAM" id="SSF53720">
    <property type="entry name" value="ALDH-like"/>
    <property type="match status" value="1"/>
</dbReference>
<reference evidence="10 11" key="1">
    <citation type="submission" date="2019-08" db="EMBL/GenBank/DDBJ databases">
        <title>In-depth cultivation of the pig gut microbiome towards novel bacterial diversity and tailored functional studies.</title>
        <authorList>
            <person name="Wylensek D."/>
            <person name="Hitch T.C.A."/>
            <person name="Clavel T."/>
        </authorList>
    </citation>
    <scope>NUCLEOTIDE SEQUENCE [LARGE SCALE GENOMIC DNA]</scope>
    <source>
        <strain evidence="10 11">RF-GAM-744-WT-7</strain>
    </source>
</reference>
<evidence type="ECO:0000313" key="10">
    <source>
        <dbReference type="EMBL" id="MST49460.1"/>
    </source>
</evidence>
<evidence type="ECO:0000256" key="4">
    <source>
        <dbReference type="ARBA" id="ARBA00022857"/>
    </source>
</evidence>
<feature type="compositionally biased region" description="Polar residues" evidence="8">
    <location>
        <begin position="337"/>
        <end position="347"/>
    </location>
</feature>
<evidence type="ECO:0000256" key="6">
    <source>
        <dbReference type="ARBA" id="ARBA00049024"/>
    </source>
</evidence>
<dbReference type="FunFam" id="3.40.309.10:FF:000006">
    <property type="entry name" value="Gamma-glutamyl phosphate reductase"/>
    <property type="match status" value="1"/>
</dbReference>
<dbReference type="Pfam" id="PF00171">
    <property type="entry name" value="Aldedh"/>
    <property type="match status" value="1"/>
</dbReference>
<comment type="pathway">
    <text evidence="1 7">Amino-acid biosynthesis; L-proline biosynthesis; L-glutamate 5-semialdehyde from L-glutamate: step 2/2.</text>
</comment>
<feature type="region of interest" description="Disordered" evidence="8">
    <location>
        <begin position="1"/>
        <end position="22"/>
    </location>
</feature>
<evidence type="ECO:0000256" key="7">
    <source>
        <dbReference type="HAMAP-Rule" id="MF_00412"/>
    </source>
</evidence>
<dbReference type="RefSeq" id="WP_154544140.1">
    <property type="nucleotide sequence ID" value="NZ_VUMY01000006.1"/>
</dbReference>
<dbReference type="GO" id="GO:0004350">
    <property type="term" value="F:glutamate-5-semialdehyde dehydrogenase activity"/>
    <property type="evidence" value="ECO:0007669"/>
    <property type="project" value="UniProtKB-UniRule"/>
</dbReference>
<dbReference type="GO" id="GO:0005737">
    <property type="term" value="C:cytoplasm"/>
    <property type="evidence" value="ECO:0007669"/>
    <property type="project" value="UniProtKB-SubCell"/>
</dbReference>
<keyword evidence="4 7" id="KW-0521">NADP</keyword>
<keyword evidence="7" id="KW-0963">Cytoplasm</keyword>
<protein>
    <recommendedName>
        <fullName evidence="7">Gamma-glutamyl phosphate reductase</fullName>
        <shortName evidence="7">GPR</shortName>
        <ecNumber evidence="7">1.2.1.41</ecNumber>
    </recommendedName>
    <alternativeName>
        <fullName evidence="7">Glutamate-5-semialdehyde dehydrogenase</fullName>
    </alternativeName>
    <alternativeName>
        <fullName evidence="7">Glutamyl-gamma-semialdehyde dehydrogenase</fullName>
        <shortName evidence="7">GSA dehydrogenase</shortName>
    </alternativeName>
</protein>
<dbReference type="InterPro" id="IPR016162">
    <property type="entry name" value="Ald_DH_N"/>
</dbReference>
<dbReference type="InterPro" id="IPR016161">
    <property type="entry name" value="Ald_DH/histidinol_DH"/>
</dbReference>
<keyword evidence="5 7" id="KW-0560">Oxidoreductase</keyword>
<dbReference type="AlphaFoldDB" id="A0A7K0K331"/>
<dbReference type="InterPro" id="IPR015590">
    <property type="entry name" value="Aldehyde_DH_dom"/>
</dbReference>
<evidence type="ECO:0000313" key="11">
    <source>
        <dbReference type="Proteomes" id="UP000442535"/>
    </source>
</evidence>
<dbReference type="EMBL" id="VUMY01000006">
    <property type="protein sequence ID" value="MST49460.1"/>
    <property type="molecule type" value="Genomic_DNA"/>
</dbReference>
<proteinExistence type="inferred from homology"/>
<accession>A0A7K0K331</accession>
<evidence type="ECO:0000256" key="2">
    <source>
        <dbReference type="ARBA" id="ARBA00022605"/>
    </source>
</evidence>
<dbReference type="NCBIfam" id="NF001221">
    <property type="entry name" value="PRK00197.1"/>
    <property type="match status" value="1"/>
</dbReference>
<name>A0A7K0K331_9ACTO</name>
<dbReference type="PIRSF" id="PIRSF000151">
    <property type="entry name" value="GPR"/>
    <property type="match status" value="1"/>
</dbReference>
<dbReference type="UniPathway" id="UPA00098">
    <property type="reaction ID" value="UER00360"/>
</dbReference>
<dbReference type="CDD" id="cd07079">
    <property type="entry name" value="ALDH_F18-19_ProA-GPR"/>
    <property type="match status" value="1"/>
</dbReference>
<dbReference type="EC" id="1.2.1.41" evidence="7"/>
<comment type="catalytic activity">
    <reaction evidence="6 7">
        <text>L-glutamate 5-semialdehyde + phosphate + NADP(+) = L-glutamyl 5-phosphate + NADPH + H(+)</text>
        <dbReference type="Rhea" id="RHEA:19541"/>
        <dbReference type="ChEBI" id="CHEBI:15378"/>
        <dbReference type="ChEBI" id="CHEBI:43474"/>
        <dbReference type="ChEBI" id="CHEBI:57783"/>
        <dbReference type="ChEBI" id="CHEBI:58066"/>
        <dbReference type="ChEBI" id="CHEBI:58274"/>
        <dbReference type="ChEBI" id="CHEBI:58349"/>
        <dbReference type="EC" id="1.2.1.41"/>
    </reaction>
</comment>
<keyword evidence="2 7" id="KW-0028">Amino-acid biosynthesis</keyword>
<dbReference type="InterPro" id="IPR012134">
    <property type="entry name" value="Glu-5-SA_DH"/>
</dbReference>
<evidence type="ECO:0000256" key="8">
    <source>
        <dbReference type="SAM" id="MobiDB-lite"/>
    </source>
</evidence>
<dbReference type="InterPro" id="IPR000965">
    <property type="entry name" value="GPR_dom"/>
</dbReference>
<dbReference type="Gene3D" id="3.40.605.10">
    <property type="entry name" value="Aldehyde Dehydrogenase, Chain A, domain 1"/>
    <property type="match status" value="1"/>
</dbReference>
<feature type="compositionally biased region" description="Polar residues" evidence="8">
    <location>
        <begin position="7"/>
        <end position="21"/>
    </location>
</feature>
<evidence type="ECO:0000259" key="9">
    <source>
        <dbReference type="Pfam" id="PF00171"/>
    </source>
</evidence>
<dbReference type="NCBIfam" id="TIGR00407">
    <property type="entry name" value="proA"/>
    <property type="match status" value="1"/>
</dbReference>
<keyword evidence="11" id="KW-1185">Reference proteome</keyword>
<dbReference type="Gene3D" id="3.40.309.10">
    <property type="entry name" value="Aldehyde Dehydrogenase, Chain A, domain 2"/>
    <property type="match status" value="1"/>
</dbReference>
<evidence type="ECO:0000256" key="3">
    <source>
        <dbReference type="ARBA" id="ARBA00022650"/>
    </source>
</evidence>
<comment type="caution">
    <text evidence="10">The sequence shown here is derived from an EMBL/GenBank/DDBJ whole genome shotgun (WGS) entry which is preliminary data.</text>
</comment>
<feature type="domain" description="Aldehyde dehydrogenase" evidence="9">
    <location>
        <begin position="21"/>
        <end position="304"/>
    </location>
</feature>
<dbReference type="GO" id="GO:0055129">
    <property type="term" value="P:L-proline biosynthetic process"/>
    <property type="evidence" value="ECO:0007669"/>
    <property type="project" value="UniProtKB-UniRule"/>
</dbReference>